<evidence type="ECO:0000313" key="1">
    <source>
        <dbReference type="EMBL" id="NYI70801.1"/>
    </source>
</evidence>
<accession>A0A7Z0D8N4</accession>
<dbReference type="Proteomes" id="UP000527616">
    <property type="component" value="Unassembled WGS sequence"/>
</dbReference>
<comment type="caution">
    <text evidence="1">The sequence shown here is derived from an EMBL/GenBank/DDBJ whole genome shotgun (WGS) entry which is preliminary data.</text>
</comment>
<keyword evidence="2" id="KW-1185">Reference proteome</keyword>
<sequence length="132" mass="13752">MSSDPATALVVDAANVIGSVPDGWWRDRAGAAARLNARLAAAQLPHTPIVVVYEGAAKRGVPADPDARPVVVHAPGSGDDEIVRQAKRYAVDGPVAVVTADRGLIDRVRAVGADVIGPGWLLDRLPEAPRPE</sequence>
<dbReference type="AlphaFoldDB" id="A0A7Z0D8N4"/>
<organism evidence="1 2">
    <name type="scientific">Naumannella cuiyingiana</name>
    <dbReference type="NCBI Taxonomy" id="1347891"/>
    <lineage>
        <taxon>Bacteria</taxon>
        <taxon>Bacillati</taxon>
        <taxon>Actinomycetota</taxon>
        <taxon>Actinomycetes</taxon>
        <taxon>Propionibacteriales</taxon>
        <taxon>Propionibacteriaceae</taxon>
        <taxon>Naumannella</taxon>
    </lineage>
</organism>
<protein>
    <recommendedName>
        <fullName evidence="3">NTP pyrophosphohydrolase</fullName>
    </recommendedName>
</protein>
<reference evidence="1 2" key="1">
    <citation type="submission" date="2020-07" db="EMBL/GenBank/DDBJ databases">
        <title>Sequencing the genomes of 1000 actinobacteria strains.</title>
        <authorList>
            <person name="Klenk H.-P."/>
        </authorList>
    </citation>
    <scope>NUCLEOTIDE SEQUENCE [LARGE SCALE GENOMIC DNA]</scope>
    <source>
        <strain evidence="1 2">DSM 103164</strain>
    </source>
</reference>
<dbReference type="RefSeq" id="WP_179444707.1">
    <property type="nucleotide sequence ID" value="NZ_JACBZS010000001.1"/>
</dbReference>
<proteinExistence type="predicted"/>
<gene>
    <name evidence="1" type="ORF">GGQ54_001361</name>
</gene>
<evidence type="ECO:0000313" key="2">
    <source>
        <dbReference type="Proteomes" id="UP000527616"/>
    </source>
</evidence>
<name>A0A7Z0D8N4_9ACTN</name>
<evidence type="ECO:0008006" key="3">
    <source>
        <dbReference type="Google" id="ProtNLM"/>
    </source>
</evidence>
<dbReference type="EMBL" id="JACBZS010000001">
    <property type="protein sequence ID" value="NYI70801.1"/>
    <property type="molecule type" value="Genomic_DNA"/>
</dbReference>